<dbReference type="GO" id="GO:0010181">
    <property type="term" value="F:FMN binding"/>
    <property type="evidence" value="ECO:0007669"/>
    <property type="project" value="InterPro"/>
</dbReference>
<dbReference type="FunFam" id="3.20.20.70:FF:000138">
    <property type="entry name" value="NADPH dehydrogenase 1"/>
    <property type="match status" value="1"/>
</dbReference>
<feature type="domain" description="NADH:flavin oxidoreductase/NADH oxidase N-terminal" evidence="1">
    <location>
        <begin position="15"/>
        <end position="355"/>
    </location>
</feature>
<reference evidence="2 3" key="1">
    <citation type="submission" date="2017-01" db="EMBL/GenBank/DDBJ databases">
        <title>Draft genome sequence of Diplodia seriata F98.1, a fungal species involved in grapevine trunk diseases.</title>
        <authorList>
            <person name="Robert-Siegwald G."/>
            <person name="Vallet J."/>
            <person name="Abou-Mansour E."/>
            <person name="Xu J."/>
            <person name="Rey P."/>
            <person name="Bertsch C."/>
            <person name="Rego C."/>
            <person name="Larignon P."/>
            <person name="Fontaine F."/>
            <person name="Lebrun M.-H."/>
        </authorList>
    </citation>
    <scope>NUCLEOTIDE SEQUENCE [LARGE SCALE GENOMIC DNA]</scope>
    <source>
        <strain evidence="2 3">F98.1</strain>
    </source>
</reference>
<dbReference type="PANTHER" id="PTHR22893:SF91">
    <property type="entry name" value="NADPH DEHYDROGENASE 2-RELATED"/>
    <property type="match status" value="1"/>
</dbReference>
<dbReference type="InterPro" id="IPR013785">
    <property type="entry name" value="Aldolase_TIM"/>
</dbReference>
<dbReference type="CDD" id="cd02933">
    <property type="entry name" value="OYE_like_FMN"/>
    <property type="match status" value="1"/>
</dbReference>
<dbReference type="Pfam" id="PF00724">
    <property type="entry name" value="Oxidored_FMN"/>
    <property type="match status" value="1"/>
</dbReference>
<evidence type="ECO:0000259" key="1">
    <source>
        <dbReference type="Pfam" id="PF00724"/>
    </source>
</evidence>
<dbReference type="Gene3D" id="3.20.20.70">
    <property type="entry name" value="Aldolase class I"/>
    <property type="match status" value="1"/>
</dbReference>
<protein>
    <submittedName>
        <fullName evidence="2">Putative 12-oxophytodienoate reductase 2</fullName>
    </submittedName>
</protein>
<dbReference type="Proteomes" id="UP000190776">
    <property type="component" value="Unassembled WGS sequence"/>
</dbReference>
<dbReference type="GO" id="GO:0003959">
    <property type="term" value="F:NADPH dehydrogenase activity"/>
    <property type="evidence" value="ECO:0007669"/>
    <property type="project" value="TreeGrafter"/>
</dbReference>
<dbReference type="InterPro" id="IPR045247">
    <property type="entry name" value="Oye-like"/>
</dbReference>
<evidence type="ECO:0000313" key="3">
    <source>
        <dbReference type="Proteomes" id="UP000190776"/>
    </source>
</evidence>
<name>A0A1S8BJC3_9PEZI</name>
<dbReference type="SUPFAM" id="SSF51395">
    <property type="entry name" value="FMN-linked oxidoreductases"/>
    <property type="match status" value="1"/>
</dbReference>
<sequence>MADPTTTTTTTTDTKLFRPLHISPTLTTAHRIVMAPLTRLRNDASTHTPLPMAVSYYLQRACVPGTLLISEACQISPRHGGMPHAPGIWSAAHVAAWRAVVDAVHGAGCRIVCQLWAPGRAADAGVLERQGQGEAFVSASAVAMPGADGAPVPREMEEEEVWGAVRDFGDAARRAVVECGFDGVEVHGANGYLVDQFLQDTCNRRTDGWGGSVERRARFAVEVVREVVRALGGDAGKVGFRVSPWSTFQGMRMEDPVPQFTYLIKALREMGVGYLHVVESRVVNNEDKEKTEGIEFALEAWGKEKPVLVAGGFNGESAKKAVDEEYKDWDVGVVFGRYFLSTPDLVYRLKNGLEPNPYDRSTFYTPMQEKGYLDYPFSEEFEAEKTRVGA</sequence>
<dbReference type="AlphaFoldDB" id="A0A1S8BJC3"/>
<proteinExistence type="predicted"/>
<organism evidence="2 3">
    <name type="scientific">Diplodia seriata</name>
    <dbReference type="NCBI Taxonomy" id="420778"/>
    <lineage>
        <taxon>Eukaryota</taxon>
        <taxon>Fungi</taxon>
        <taxon>Dikarya</taxon>
        <taxon>Ascomycota</taxon>
        <taxon>Pezizomycotina</taxon>
        <taxon>Dothideomycetes</taxon>
        <taxon>Dothideomycetes incertae sedis</taxon>
        <taxon>Botryosphaeriales</taxon>
        <taxon>Botryosphaeriaceae</taxon>
        <taxon>Diplodia</taxon>
    </lineage>
</organism>
<dbReference type="InterPro" id="IPR001155">
    <property type="entry name" value="OxRdtase_FMN_N"/>
</dbReference>
<dbReference type="STRING" id="420778.A0A1S8BJC3"/>
<gene>
    <name evidence="2" type="ORF">BK809_0007684</name>
</gene>
<dbReference type="EMBL" id="MSZU01000076">
    <property type="protein sequence ID" value="OMP87597.1"/>
    <property type="molecule type" value="Genomic_DNA"/>
</dbReference>
<dbReference type="OrthoDB" id="276546at2759"/>
<accession>A0A1S8BJC3</accession>
<comment type="caution">
    <text evidence="2">The sequence shown here is derived from an EMBL/GenBank/DDBJ whole genome shotgun (WGS) entry which is preliminary data.</text>
</comment>
<evidence type="ECO:0000313" key="2">
    <source>
        <dbReference type="EMBL" id="OMP87597.1"/>
    </source>
</evidence>
<dbReference type="PANTHER" id="PTHR22893">
    <property type="entry name" value="NADH OXIDOREDUCTASE-RELATED"/>
    <property type="match status" value="1"/>
</dbReference>